<evidence type="ECO:0000313" key="3">
    <source>
        <dbReference type="EMBL" id="KDR85866.1"/>
    </source>
</evidence>
<dbReference type="SUPFAM" id="SSF48452">
    <property type="entry name" value="TPR-like"/>
    <property type="match status" value="2"/>
</dbReference>
<dbReference type="Pfam" id="PF20703">
    <property type="entry name" value="nSTAND1"/>
    <property type="match status" value="1"/>
</dbReference>
<dbReference type="Proteomes" id="UP000027222">
    <property type="component" value="Unassembled WGS sequence"/>
</dbReference>
<evidence type="ECO:0000256" key="1">
    <source>
        <dbReference type="SAM" id="MobiDB-lite"/>
    </source>
</evidence>
<dbReference type="InterPro" id="IPR036537">
    <property type="entry name" value="Adaptor_Cbl_N_dom_sf"/>
</dbReference>
<dbReference type="Gene3D" id="3.40.50.300">
    <property type="entry name" value="P-loop containing nucleotide triphosphate hydrolases"/>
    <property type="match status" value="1"/>
</dbReference>
<feature type="region of interest" description="Disordered" evidence="1">
    <location>
        <begin position="13"/>
        <end position="36"/>
    </location>
</feature>
<evidence type="ECO:0000259" key="2">
    <source>
        <dbReference type="Pfam" id="PF20703"/>
    </source>
</evidence>
<organism evidence="3 4">
    <name type="scientific">Galerina marginata (strain CBS 339.88)</name>
    <dbReference type="NCBI Taxonomy" id="685588"/>
    <lineage>
        <taxon>Eukaryota</taxon>
        <taxon>Fungi</taxon>
        <taxon>Dikarya</taxon>
        <taxon>Basidiomycota</taxon>
        <taxon>Agaricomycotina</taxon>
        <taxon>Agaricomycetes</taxon>
        <taxon>Agaricomycetidae</taxon>
        <taxon>Agaricales</taxon>
        <taxon>Agaricineae</taxon>
        <taxon>Strophariaceae</taxon>
        <taxon>Galerina</taxon>
    </lineage>
</organism>
<dbReference type="InterPro" id="IPR027417">
    <property type="entry name" value="P-loop_NTPase"/>
</dbReference>
<dbReference type="AlphaFoldDB" id="A0A067TRQ3"/>
<dbReference type="OrthoDB" id="1534087at2759"/>
<dbReference type="STRING" id="685588.A0A067TRQ3"/>
<protein>
    <recommendedName>
        <fullName evidence="2">Novel STAND NTPase 1 domain-containing protein</fullName>
    </recommendedName>
</protein>
<dbReference type="PANTHER" id="PTHR47691:SF3">
    <property type="entry name" value="HTH-TYPE TRANSCRIPTIONAL REGULATOR RV0890C-RELATED"/>
    <property type="match status" value="1"/>
</dbReference>
<name>A0A067TRQ3_GALM3</name>
<dbReference type="InterPro" id="IPR019734">
    <property type="entry name" value="TPR_rpt"/>
</dbReference>
<dbReference type="InterPro" id="IPR059179">
    <property type="entry name" value="MLKL-like_MCAfunc"/>
</dbReference>
<sequence>MSAGCFSWCPLPSKRSSKKNLTETKTKSDEKQPETQLAVVPKTKEYGTTANSNHIMTTKFDQESSENIHSVIPTTTQYMTASAKEVLSVLQSAAGIIPVPLLQESIEVALKIIEVCEEASAVESKVKEIQDRVGHLMVVIVAHVTAKNEEGSREVVVKAAKGIEGDIKGLLSTLGTINEDLKEISEQNRWVIAVYRELNTSTLEDCINRLSTALEKFKLSNDLRDSDLLQELNTRLEKMANKVDDISRDVKHAVARIEEFHDLLERSAMIPRTDTVARQQIPLKPEVFHGRDSLVDEIVQLLGKEETSRVCILGPGGMGKTSVSLAVVESPLVQERFAHGNYVWVPCNGATSAALLLETMHIQLQVPGDKQVTLEKIISELNTSTNPRLLILDNFETPWNAPGGSQKQVEDILRTLAKLDHIAMLVTMRGNRPPCYNAIKWQSKNIEPTDEESCLSIFHDINPSSQDDPDVGHLVGVLGHMPFAVTLMASLAEDGHSTAKELLDAWSESGPDLLSENPEQSMNRSISLSVDSDLVKRNPNAILLLSILSLLPAGTTKDNLRWWAPALKTSSILSATATLSKAGLLLENRQKDTDSPVLFVVPVVQSFMQHSRIEDELRNQIRLSCCRYVLDHAYHYGDAAFSIKSKALAAEDTNIQSILFGSSTRQRTHLSDEVMEALIAFCWHRCDTKPSLEMATYAMTAAETYGVEHYIAEALWCLGDHCYQIGDYRSSYDHLQKAYWQLFNKLSPGDLKMQRLRGLCGIDLVRAEYALALGEYRDKDKLIAFALDVEAKCANLSDDLIHGRSLISVGHALRLAGRYQEALSYLDRAKAMLKGVAVGNGPFLTTAYSTAAEVQYREGRVMDALATIEEAWKLAQTIEIPFLQAAVTRNLCVFLFRVDRDAEAWHYLKMYLTNSLHLGNQSELAIALHYMGYGYLRQGDYRNAHSAYEAATERYVSTGAAWGVGICKDNIARIEQKLADPNSGVGFTRPSYENNKSLYYPISANDQLPASDVAISSL</sequence>
<dbReference type="SUPFAM" id="SSF52540">
    <property type="entry name" value="P-loop containing nucleoside triphosphate hydrolases"/>
    <property type="match status" value="1"/>
</dbReference>
<dbReference type="HOGENOM" id="CLU_010537_0_0_1"/>
<feature type="domain" description="Novel STAND NTPase 1" evidence="2">
    <location>
        <begin position="286"/>
        <end position="430"/>
    </location>
</feature>
<keyword evidence="4" id="KW-1185">Reference proteome</keyword>
<dbReference type="SMART" id="SM00028">
    <property type="entry name" value="TPR"/>
    <property type="match status" value="4"/>
</dbReference>
<proteinExistence type="predicted"/>
<dbReference type="PANTHER" id="PTHR47691">
    <property type="entry name" value="REGULATOR-RELATED"/>
    <property type="match status" value="1"/>
</dbReference>
<evidence type="ECO:0000313" key="4">
    <source>
        <dbReference type="Proteomes" id="UP000027222"/>
    </source>
</evidence>
<feature type="compositionally biased region" description="Basic and acidic residues" evidence="1">
    <location>
        <begin position="20"/>
        <end position="33"/>
    </location>
</feature>
<dbReference type="InterPro" id="IPR011990">
    <property type="entry name" value="TPR-like_helical_dom_sf"/>
</dbReference>
<gene>
    <name evidence="3" type="ORF">GALMADRAFT_234981</name>
</gene>
<reference evidence="4" key="1">
    <citation type="journal article" date="2014" name="Proc. Natl. Acad. Sci. U.S.A.">
        <title>Extensive sampling of basidiomycete genomes demonstrates inadequacy of the white-rot/brown-rot paradigm for wood decay fungi.</title>
        <authorList>
            <person name="Riley R."/>
            <person name="Salamov A.A."/>
            <person name="Brown D.W."/>
            <person name="Nagy L.G."/>
            <person name="Floudas D."/>
            <person name="Held B.W."/>
            <person name="Levasseur A."/>
            <person name="Lombard V."/>
            <person name="Morin E."/>
            <person name="Otillar R."/>
            <person name="Lindquist E.A."/>
            <person name="Sun H."/>
            <person name="LaButti K.M."/>
            <person name="Schmutz J."/>
            <person name="Jabbour D."/>
            <person name="Luo H."/>
            <person name="Baker S.E."/>
            <person name="Pisabarro A.G."/>
            <person name="Walton J.D."/>
            <person name="Blanchette R.A."/>
            <person name="Henrissat B."/>
            <person name="Martin F."/>
            <person name="Cullen D."/>
            <person name="Hibbett D.S."/>
            <person name="Grigoriev I.V."/>
        </authorList>
    </citation>
    <scope>NUCLEOTIDE SEQUENCE [LARGE SCALE GENOMIC DNA]</scope>
    <source>
        <strain evidence="4">CBS 339.88</strain>
    </source>
</reference>
<accession>A0A067TRQ3</accession>
<dbReference type="GO" id="GO:0007166">
    <property type="term" value="P:cell surface receptor signaling pathway"/>
    <property type="evidence" value="ECO:0007669"/>
    <property type="project" value="InterPro"/>
</dbReference>
<dbReference type="CDD" id="cd21037">
    <property type="entry name" value="MLKL_NTD"/>
    <property type="match status" value="1"/>
</dbReference>
<dbReference type="Gene3D" id="1.20.930.20">
    <property type="entry name" value="Adaptor protein Cbl, N-terminal domain"/>
    <property type="match status" value="1"/>
</dbReference>
<dbReference type="InterPro" id="IPR049052">
    <property type="entry name" value="nSTAND1"/>
</dbReference>
<dbReference type="Gene3D" id="1.25.40.10">
    <property type="entry name" value="Tetratricopeptide repeat domain"/>
    <property type="match status" value="2"/>
</dbReference>
<dbReference type="EMBL" id="KL142367">
    <property type="protein sequence ID" value="KDR85866.1"/>
    <property type="molecule type" value="Genomic_DNA"/>
</dbReference>